<keyword evidence="2" id="KW-1185">Reference proteome</keyword>
<name>A0AAW6TUH1_9BACT</name>
<organism evidence="1 2">
    <name type="scientific">Anaerobaca lacustris</name>
    <dbReference type="NCBI Taxonomy" id="3044600"/>
    <lineage>
        <taxon>Bacteria</taxon>
        <taxon>Pseudomonadati</taxon>
        <taxon>Planctomycetota</taxon>
        <taxon>Phycisphaerae</taxon>
        <taxon>Sedimentisphaerales</taxon>
        <taxon>Anaerobacaceae</taxon>
        <taxon>Anaerobaca</taxon>
    </lineage>
</organism>
<reference evidence="1" key="1">
    <citation type="submission" date="2023-05" db="EMBL/GenBank/DDBJ databases">
        <title>Anaerotaeda fermentans gen. nov., sp. nov., a novel anaerobic planctomycete of the new family within the order Sedimentisphaerales isolated from Taman Peninsula, Russia.</title>
        <authorList>
            <person name="Khomyakova M.A."/>
            <person name="Merkel A.Y."/>
            <person name="Slobodkin A.I."/>
        </authorList>
    </citation>
    <scope>NUCLEOTIDE SEQUENCE</scope>
    <source>
        <strain evidence="1">M17dextr</strain>
    </source>
</reference>
<dbReference type="RefSeq" id="WP_349244664.1">
    <property type="nucleotide sequence ID" value="NZ_JASCXX010000009.1"/>
</dbReference>
<dbReference type="Proteomes" id="UP001431776">
    <property type="component" value="Unassembled WGS sequence"/>
</dbReference>
<gene>
    <name evidence="1" type="ORF">QJ522_09410</name>
</gene>
<evidence type="ECO:0000313" key="2">
    <source>
        <dbReference type="Proteomes" id="UP001431776"/>
    </source>
</evidence>
<accession>A0AAW6TUH1</accession>
<dbReference type="GO" id="GO:0000272">
    <property type="term" value="P:polysaccharide catabolic process"/>
    <property type="evidence" value="ECO:0007669"/>
    <property type="project" value="InterPro"/>
</dbReference>
<dbReference type="AlphaFoldDB" id="A0AAW6TUH1"/>
<dbReference type="SUPFAM" id="SSF63446">
    <property type="entry name" value="Type I dockerin domain"/>
    <property type="match status" value="1"/>
</dbReference>
<evidence type="ECO:0008006" key="3">
    <source>
        <dbReference type="Google" id="ProtNLM"/>
    </source>
</evidence>
<protein>
    <recommendedName>
        <fullName evidence="3">Dockerin domain-containing protein</fullName>
    </recommendedName>
</protein>
<proteinExistence type="predicted"/>
<dbReference type="InterPro" id="IPR036439">
    <property type="entry name" value="Dockerin_dom_sf"/>
</dbReference>
<sequence>MGIVDTDVRGRRGQRVGRPMLDRGLYARSGSHTARISPRAIASFSLILAGLLGSTVAAGVSAHVFLGDEATPLALADPNVPGVYRDIMVGTRLVIIVTSDMASGWDGALWLSRANLDTGVISARGDNPAAPFFSYEGSCLPSAGTNALVTAAADARGLSFHLLSSWNAVPGPWFVLDYQAEAVGTCSVGLYGYAPSADIVAEPNPYDPGDPPPFEAILIQVLSFHHVASRDYDADTLVNFADFARLAARWRQSFVFDPNEAMAVDLNGDDRIDVCDLALFSDYWLARTEVIAAGQDSDTPDAMP</sequence>
<evidence type="ECO:0000313" key="1">
    <source>
        <dbReference type="EMBL" id="MDI6449258.1"/>
    </source>
</evidence>
<dbReference type="Gene3D" id="1.10.1330.10">
    <property type="entry name" value="Dockerin domain"/>
    <property type="match status" value="1"/>
</dbReference>
<dbReference type="EMBL" id="JASCXX010000009">
    <property type="protein sequence ID" value="MDI6449258.1"/>
    <property type="molecule type" value="Genomic_DNA"/>
</dbReference>
<comment type="caution">
    <text evidence="1">The sequence shown here is derived from an EMBL/GenBank/DDBJ whole genome shotgun (WGS) entry which is preliminary data.</text>
</comment>